<protein>
    <submittedName>
        <fullName evidence="2">Uncharacterized protein</fullName>
    </submittedName>
</protein>
<feature type="compositionally biased region" description="Low complexity" evidence="1">
    <location>
        <begin position="23"/>
        <end position="40"/>
    </location>
</feature>
<feature type="region of interest" description="Disordered" evidence="1">
    <location>
        <begin position="19"/>
        <end position="93"/>
    </location>
</feature>
<dbReference type="AlphaFoldDB" id="A0A4Q1UVC3"/>
<keyword evidence="3" id="KW-1185">Reference proteome</keyword>
<evidence type="ECO:0000313" key="2">
    <source>
        <dbReference type="EMBL" id="RXT42951.1"/>
    </source>
</evidence>
<proteinExistence type="predicted"/>
<feature type="compositionally biased region" description="Pro residues" evidence="1">
    <location>
        <begin position="51"/>
        <end position="77"/>
    </location>
</feature>
<comment type="caution">
    <text evidence="2">The sequence shown here is derived from an EMBL/GenBank/DDBJ whole genome shotgun (WGS) entry which is preliminary data.</text>
</comment>
<name>A0A4Q1UVC3_9BRAD</name>
<dbReference type="Proteomes" id="UP000290819">
    <property type="component" value="Unassembled WGS sequence"/>
</dbReference>
<sequence length="101" mass="9923">MVVPVVGLVFALGAVADGPAVPPEFAAPAAPAADGDAAAEPPAPAEDEAPPALPPADPPAPPPPPPPPPPPAPPPPWANAAQGMTRAKTSAMPERFMARLL</sequence>
<evidence type="ECO:0000313" key="3">
    <source>
        <dbReference type="Proteomes" id="UP000290819"/>
    </source>
</evidence>
<organism evidence="2 3">
    <name type="scientific">Bradyrhizobium betae</name>
    <dbReference type="NCBI Taxonomy" id="244734"/>
    <lineage>
        <taxon>Bacteria</taxon>
        <taxon>Pseudomonadati</taxon>
        <taxon>Pseudomonadota</taxon>
        <taxon>Alphaproteobacteria</taxon>
        <taxon>Hyphomicrobiales</taxon>
        <taxon>Nitrobacteraceae</taxon>
        <taxon>Bradyrhizobium</taxon>
    </lineage>
</organism>
<gene>
    <name evidence="2" type="ORF">B5V03_23635</name>
</gene>
<evidence type="ECO:0000256" key="1">
    <source>
        <dbReference type="SAM" id="MobiDB-lite"/>
    </source>
</evidence>
<accession>A0A4Q1UVC3</accession>
<dbReference type="EMBL" id="MZXW01000031">
    <property type="protein sequence ID" value="RXT42951.1"/>
    <property type="molecule type" value="Genomic_DNA"/>
</dbReference>
<reference evidence="2 3" key="1">
    <citation type="submission" date="2017-03" db="EMBL/GenBank/DDBJ databases">
        <authorList>
            <person name="Safronova V.I."/>
            <person name="Sazanova A.L."/>
            <person name="Chirak E.R."/>
        </authorList>
    </citation>
    <scope>NUCLEOTIDE SEQUENCE [LARGE SCALE GENOMIC DNA]</scope>
    <source>
        <strain evidence="2 3">Opo-243</strain>
    </source>
</reference>